<evidence type="ECO:0000256" key="1">
    <source>
        <dbReference type="SAM" id="MobiDB-lite"/>
    </source>
</evidence>
<feature type="region of interest" description="Disordered" evidence="1">
    <location>
        <begin position="1"/>
        <end position="70"/>
    </location>
</feature>
<dbReference type="OrthoDB" id="2013972at2759"/>
<evidence type="ECO:0000313" key="2">
    <source>
        <dbReference type="EMBL" id="TVY17797.1"/>
    </source>
</evidence>
<name>A0A8T9BDA6_9HELO</name>
<feature type="compositionally biased region" description="Polar residues" evidence="1">
    <location>
        <begin position="53"/>
        <end position="63"/>
    </location>
</feature>
<comment type="caution">
    <text evidence="2">The sequence shown here is derived from an EMBL/GenBank/DDBJ whole genome shotgun (WGS) entry which is preliminary data.</text>
</comment>
<dbReference type="AlphaFoldDB" id="A0A8T9BDA6"/>
<accession>A0A8T9BDA6</accession>
<dbReference type="EMBL" id="QGMF01000222">
    <property type="protein sequence ID" value="TVY17797.1"/>
    <property type="molecule type" value="Genomic_DNA"/>
</dbReference>
<evidence type="ECO:0000313" key="3">
    <source>
        <dbReference type="Proteomes" id="UP000469559"/>
    </source>
</evidence>
<sequence>MNGEVERGQGTQTEGHLSALAVPGPAGEGDHKQDTDTDADADADIDMSDATTVVSNTHTNDNDSAIGGVGSYATSTYTLGSSFLEEIVEENGRTYHVYKDGKYMLPNDE</sequence>
<proteinExistence type="predicted"/>
<keyword evidence="3" id="KW-1185">Reference proteome</keyword>
<dbReference type="Proteomes" id="UP000469559">
    <property type="component" value="Unassembled WGS sequence"/>
</dbReference>
<organism evidence="2 3">
    <name type="scientific">Lachnellula arida</name>
    <dbReference type="NCBI Taxonomy" id="1316785"/>
    <lineage>
        <taxon>Eukaryota</taxon>
        <taxon>Fungi</taxon>
        <taxon>Dikarya</taxon>
        <taxon>Ascomycota</taxon>
        <taxon>Pezizomycotina</taxon>
        <taxon>Leotiomycetes</taxon>
        <taxon>Helotiales</taxon>
        <taxon>Lachnaceae</taxon>
        <taxon>Lachnellula</taxon>
    </lineage>
</organism>
<reference evidence="2 3" key="1">
    <citation type="submission" date="2018-05" db="EMBL/GenBank/DDBJ databases">
        <title>Whole genome sequencing for identification of molecular markers to develop diagnostic detection tools for the regulated plant pathogen Lachnellula willkommii.</title>
        <authorList>
            <person name="Giroux E."/>
            <person name="Bilodeau G."/>
        </authorList>
    </citation>
    <scope>NUCLEOTIDE SEQUENCE [LARGE SCALE GENOMIC DNA]</scope>
    <source>
        <strain evidence="2 3">CBS 203.66</strain>
    </source>
</reference>
<gene>
    <name evidence="2" type="ORF">LARI1_G004090</name>
</gene>
<protein>
    <submittedName>
        <fullName evidence="2">Uncharacterized protein</fullName>
    </submittedName>
</protein>
<feature type="compositionally biased region" description="Acidic residues" evidence="1">
    <location>
        <begin position="36"/>
        <end position="47"/>
    </location>
</feature>